<protein>
    <submittedName>
        <fullName evidence="6">Putative transcriptional regulator, AsnC family</fullName>
    </submittedName>
</protein>
<dbReference type="RefSeq" id="WP_025352343.1">
    <property type="nucleotide sequence ID" value="NZ_CP006850.1"/>
</dbReference>
<keyword evidence="3" id="KW-0804">Transcription</keyword>
<dbReference type="Pfam" id="PF01037">
    <property type="entry name" value="AsnC_trans_reg"/>
    <property type="match status" value="2"/>
</dbReference>
<dbReference type="Pfam" id="PF13404">
    <property type="entry name" value="HTH_AsnC-type"/>
    <property type="match status" value="2"/>
</dbReference>
<dbReference type="EMBL" id="CP006850">
    <property type="protein sequence ID" value="AHH21010.1"/>
    <property type="molecule type" value="Genomic_DNA"/>
</dbReference>
<dbReference type="GO" id="GO:0043565">
    <property type="term" value="F:sequence-specific DNA binding"/>
    <property type="evidence" value="ECO:0007669"/>
    <property type="project" value="InterPro"/>
</dbReference>
<evidence type="ECO:0000256" key="3">
    <source>
        <dbReference type="ARBA" id="ARBA00023163"/>
    </source>
</evidence>
<evidence type="ECO:0000256" key="2">
    <source>
        <dbReference type="ARBA" id="ARBA00023125"/>
    </source>
</evidence>
<dbReference type="GO" id="GO:0005829">
    <property type="term" value="C:cytosol"/>
    <property type="evidence" value="ECO:0007669"/>
    <property type="project" value="TreeGrafter"/>
</dbReference>
<organism evidence="6 7">
    <name type="scientific">Nocardia nova SH22a</name>
    <dbReference type="NCBI Taxonomy" id="1415166"/>
    <lineage>
        <taxon>Bacteria</taxon>
        <taxon>Bacillati</taxon>
        <taxon>Actinomycetota</taxon>
        <taxon>Actinomycetes</taxon>
        <taxon>Mycobacteriales</taxon>
        <taxon>Nocardiaceae</taxon>
        <taxon>Nocardia</taxon>
    </lineage>
</organism>
<dbReference type="InterPro" id="IPR036388">
    <property type="entry name" value="WH-like_DNA-bd_sf"/>
</dbReference>
<dbReference type="InterPro" id="IPR019887">
    <property type="entry name" value="Tscrpt_reg_AsnC/Lrp_C"/>
</dbReference>
<dbReference type="GO" id="GO:0043200">
    <property type="term" value="P:response to amino acid"/>
    <property type="evidence" value="ECO:0007669"/>
    <property type="project" value="TreeGrafter"/>
</dbReference>
<feature type="domain" description="HTH deoR-type" evidence="5">
    <location>
        <begin position="184"/>
        <end position="240"/>
    </location>
</feature>
<evidence type="ECO:0000313" key="7">
    <source>
        <dbReference type="Proteomes" id="UP000019150"/>
    </source>
</evidence>
<dbReference type="CDD" id="cd00090">
    <property type="entry name" value="HTH_ARSR"/>
    <property type="match status" value="1"/>
</dbReference>
<dbReference type="SUPFAM" id="SSF46785">
    <property type="entry name" value="Winged helix' DNA-binding domain"/>
    <property type="match status" value="2"/>
</dbReference>
<dbReference type="InterPro" id="IPR019888">
    <property type="entry name" value="Tscrpt_reg_AsnC-like"/>
</dbReference>
<dbReference type="InterPro" id="IPR000485">
    <property type="entry name" value="AsnC-type_HTH_dom"/>
</dbReference>
<dbReference type="InterPro" id="IPR011991">
    <property type="entry name" value="ArsR-like_HTH"/>
</dbReference>
<proteinExistence type="predicted"/>
<dbReference type="Gene3D" id="1.10.10.10">
    <property type="entry name" value="Winged helix-like DNA-binding domain superfamily/Winged helix DNA-binding domain"/>
    <property type="match status" value="2"/>
</dbReference>
<dbReference type="SMART" id="SM00344">
    <property type="entry name" value="HTH_ASNC"/>
    <property type="match status" value="2"/>
</dbReference>
<dbReference type="InterPro" id="IPR036390">
    <property type="entry name" value="WH_DNA-bd_sf"/>
</dbReference>
<name>W5TNR5_9NOCA</name>
<dbReference type="KEGG" id="nno:NONO_c62400"/>
<dbReference type="Gene3D" id="3.30.70.920">
    <property type="match status" value="2"/>
</dbReference>
<keyword evidence="2" id="KW-0238">DNA-binding</keyword>
<dbReference type="SUPFAM" id="SSF54909">
    <property type="entry name" value="Dimeric alpha+beta barrel"/>
    <property type="match status" value="2"/>
</dbReference>
<keyword evidence="7" id="KW-1185">Reference proteome</keyword>
<accession>W5TNR5</accession>
<gene>
    <name evidence="6" type="ORF">NONO_c62400</name>
</gene>
<dbReference type="GO" id="GO:0003700">
    <property type="term" value="F:DNA-binding transcription factor activity"/>
    <property type="evidence" value="ECO:0007669"/>
    <property type="project" value="InterPro"/>
</dbReference>
<dbReference type="HOGENOM" id="CLU_044190_1_0_11"/>
<sequence length="357" mass="38807">MPSHEPPDTQDLVDELDLQLINCLQFRPRASWAVIARVLGVDPVTVARRWERLERAGLAWVTCYYSVPSTDHVLSYVEIEVAGASVADVAVEVARHDYVASVHHTTGPRSLVVGVVGPDPAIISKYVSESLCTIDGIAATRAEIVTGKYGNASEWRLQALSPAQRHALQSAYPRPVAAPTAPIPPAEEQRILRILAVDGRMSTTDLARRLGVSEATARRRVNRLFTENGATIRCELSQRISGWPQTGILWSRAPIDTLDTVARALATLPVVRACLTTTGRNNIMLFAWLRDVQDMHQLEQAVSHAAPAVEITDRAFCLRSFKRIGTLIDDSGRNAGHPGPPPGLSPANPVAGPSPRL</sequence>
<dbReference type="PANTHER" id="PTHR30154">
    <property type="entry name" value="LEUCINE-RESPONSIVE REGULATORY PROTEIN"/>
    <property type="match status" value="1"/>
</dbReference>
<dbReference type="InterPro" id="IPR011008">
    <property type="entry name" value="Dimeric_a/b-barrel"/>
</dbReference>
<keyword evidence="1" id="KW-0805">Transcription regulation</keyword>
<reference evidence="6 7" key="1">
    <citation type="journal article" date="2014" name="Appl. Environ. Microbiol.">
        <title>Insights into the Microbial Degradation of Rubber and Gutta-Percha by Analysis of the Complete Genome of Nocardia nova SH22a.</title>
        <authorList>
            <person name="Luo Q."/>
            <person name="Hiessl S."/>
            <person name="Poehlein A."/>
            <person name="Daniel R."/>
            <person name="Steinbuchel A."/>
        </authorList>
    </citation>
    <scope>NUCLEOTIDE SEQUENCE [LARGE SCALE GENOMIC DNA]</scope>
    <source>
        <strain evidence="6">SH22a</strain>
    </source>
</reference>
<dbReference type="eggNOG" id="COG1522">
    <property type="taxonomic scope" value="Bacteria"/>
</dbReference>
<dbReference type="PRINTS" id="PR00033">
    <property type="entry name" value="HTHASNC"/>
</dbReference>
<dbReference type="PANTHER" id="PTHR30154:SF34">
    <property type="entry name" value="TRANSCRIPTIONAL REGULATOR AZLB"/>
    <property type="match status" value="1"/>
</dbReference>
<evidence type="ECO:0000313" key="6">
    <source>
        <dbReference type="EMBL" id="AHH21010.1"/>
    </source>
</evidence>
<dbReference type="OrthoDB" id="4050641at2"/>
<dbReference type="PROSITE" id="PS51000">
    <property type="entry name" value="HTH_DEOR_2"/>
    <property type="match status" value="1"/>
</dbReference>
<evidence type="ECO:0000256" key="4">
    <source>
        <dbReference type="SAM" id="MobiDB-lite"/>
    </source>
</evidence>
<evidence type="ECO:0000256" key="1">
    <source>
        <dbReference type="ARBA" id="ARBA00023015"/>
    </source>
</evidence>
<evidence type="ECO:0000259" key="5">
    <source>
        <dbReference type="PROSITE" id="PS51000"/>
    </source>
</evidence>
<dbReference type="PATRIC" id="fig|1415166.3.peg.6411"/>
<dbReference type="AlphaFoldDB" id="W5TNR5"/>
<dbReference type="InterPro" id="IPR001034">
    <property type="entry name" value="DeoR_HTH"/>
</dbReference>
<dbReference type="Proteomes" id="UP000019150">
    <property type="component" value="Chromosome"/>
</dbReference>
<dbReference type="STRING" id="1415166.NONO_c62400"/>
<feature type="region of interest" description="Disordered" evidence="4">
    <location>
        <begin position="329"/>
        <end position="357"/>
    </location>
</feature>